<dbReference type="EMBL" id="MOBP01000006">
    <property type="protein sequence ID" value="RON54687.1"/>
    <property type="molecule type" value="Genomic_DNA"/>
</dbReference>
<dbReference type="AlphaFoldDB" id="A0A423KLC2"/>
<comment type="caution">
    <text evidence="1">The sequence shown here is derived from an EMBL/GenBank/DDBJ whole genome shotgun (WGS) entry which is preliminary data.</text>
</comment>
<gene>
    <name evidence="1" type="ORF">BK665_10185</name>
</gene>
<evidence type="ECO:0000313" key="2">
    <source>
        <dbReference type="Proteomes" id="UP000283627"/>
    </source>
</evidence>
<dbReference type="Proteomes" id="UP000283627">
    <property type="component" value="Unassembled WGS sequence"/>
</dbReference>
<evidence type="ECO:0000313" key="1">
    <source>
        <dbReference type="EMBL" id="RON54687.1"/>
    </source>
</evidence>
<dbReference type="RefSeq" id="WP_123405315.1">
    <property type="nucleotide sequence ID" value="NZ_MOBP01000006.1"/>
</dbReference>
<protein>
    <submittedName>
        <fullName evidence="1">Uncharacterized protein</fullName>
    </submittedName>
</protein>
<accession>A0A423KLC2</accession>
<name>A0A423KLC2_9PSED</name>
<sequence length="128" mass="14488">MTIDNTKSEYYLTYGRKNGDVFSAIDPSFRSGLNGWMIVGSVGGDNRAGVAFGFPVQNVDGVYLIPYPTEDWRQLEWQFIDPDGEFFKVESGHLILKLENRMTLGSGSFEFKLEDDSEVEGTFRLLRS</sequence>
<organism evidence="1 2">
    <name type="scientific">Pseudomonas frederiksbergensis</name>
    <dbReference type="NCBI Taxonomy" id="104087"/>
    <lineage>
        <taxon>Bacteria</taxon>
        <taxon>Pseudomonadati</taxon>
        <taxon>Pseudomonadota</taxon>
        <taxon>Gammaproteobacteria</taxon>
        <taxon>Pseudomonadales</taxon>
        <taxon>Pseudomonadaceae</taxon>
        <taxon>Pseudomonas</taxon>
    </lineage>
</organism>
<reference evidence="1 2" key="1">
    <citation type="submission" date="2016-10" db="EMBL/GenBank/DDBJ databases">
        <title>Comparative genome analysis of multiple Pseudomonas spp. focuses on biocontrol and plant growth promoting traits.</title>
        <authorList>
            <person name="Tao X.-Y."/>
            <person name="Taylor C.G."/>
        </authorList>
    </citation>
    <scope>NUCLEOTIDE SEQUENCE [LARGE SCALE GENOMIC DNA]</scope>
    <source>
        <strain evidence="1 2">39A2</strain>
    </source>
</reference>
<proteinExistence type="predicted"/>